<accession>A0A9W7W8B9</accession>
<organism evidence="3 4">
    <name type="scientific">Triplophysa rosa</name>
    <name type="common">Cave loach</name>
    <dbReference type="NCBI Taxonomy" id="992332"/>
    <lineage>
        <taxon>Eukaryota</taxon>
        <taxon>Metazoa</taxon>
        <taxon>Chordata</taxon>
        <taxon>Craniata</taxon>
        <taxon>Vertebrata</taxon>
        <taxon>Euteleostomi</taxon>
        <taxon>Actinopterygii</taxon>
        <taxon>Neopterygii</taxon>
        <taxon>Teleostei</taxon>
        <taxon>Ostariophysi</taxon>
        <taxon>Cypriniformes</taxon>
        <taxon>Nemacheilidae</taxon>
        <taxon>Triplophysa</taxon>
    </lineage>
</organism>
<sequence length="585" mass="67236">MLGIKPRTSFKPQSYIPTGWIGLDRACRLDRDVDYHPPQQEPISSEEESSGDEDPIPQSSRGHRSTATIRTPRHGPNDDTEDSTPGPSFQEQPKEGQGVRWRAAQLTPNLAHFEPEEETEQDREGWTPIDYVSQYIDKDLIKLIVYCSNATALSGMYHFFGASILMSCVSYPQIRMYWSSAIRFPAIADKFTRDRFHKLRQSIKLVIDDDIPEDLRECDKFWKASPESVSIDEQMIPFTGACPLEGLMLDFELYQGADALTAQVQEPGELGLGGLVIDRLSETLHPSTKVYCNRFFTSIKTVNRMMEKKVYLTGTGMKNRVFEAVEKLPIDKKMKKNGRGISAQVTTEDGNICIVKWYDNKPVLMMSVVHDAQAEDTCQRWDKKKKQYVSVRRPIIVCEYNNKMGGVDLIDRMISYYRLSVRTKKWTHRMLMHFTDVALANSWLLYRRDHTERGTPRNGIMQFLEFRMEVAKTFLAQHNNSQEDSTDLSEQEDNTDHSEPKKKRFVKEVPHISVRRRANAHLPQVVNLKNAARCRAKGCSGKTRVRCATCKVFLCLQTARNCYTVFHSKHDQLFPQTKKNILSLE</sequence>
<feature type="region of interest" description="Disordered" evidence="1">
    <location>
        <begin position="479"/>
        <end position="503"/>
    </location>
</feature>
<dbReference type="InterPro" id="IPR029526">
    <property type="entry name" value="PGBD"/>
</dbReference>
<dbReference type="Proteomes" id="UP001059041">
    <property type="component" value="Linkage Group LG25"/>
</dbReference>
<dbReference type="PANTHER" id="PTHR47272:SF2">
    <property type="entry name" value="PIGGYBAC TRANSPOSABLE ELEMENT-DERIVED PROTEIN 3-LIKE"/>
    <property type="match status" value="1"/>
</dbReference>
<feature type="compositionally biased region" description="Acidic residues" evidence="1">
    <location>
        <begin position="484"/>
        <end position="493"/>
    </location>
</feature>
<dbReference type="AlphaFoldDB" id="A0A9W7W8B9"/>
<evidence type="ECO:0000313" key="3">
    <source>
        <dbReference type="EMBL" id="KAI7790921.1"/>
    </source>
</evidence>
<comment type="caution">
    <text evidence="3">The sequence shown here is derived from an EMBL/GenBank/DDBJ whole genome shotgun (WGS) entry which is preliminary data.</text>
</comment>
<gene>
    <name evidence="3" type="ORF">IRJ41_004471</name>
</gene>
<reference evidence="3" key="1">
    <citation type="submission" date="2021-02" db="EMBL/GenBank/DDBJ databases">
        <title>Comparative genomics reveals that relaxation of natural selection precedes convergent phenotypic evolution of cavefish.</title>
        <authorList>
            <person name="Peng Z."/>
        </authorList>
    </citation>
    <scope>NUCLEOTIDE SEQUENCE</scope>
    <source>
        <tissue evidence="3">Muscle</tissue>
    </source>
</reference>
<proteinExistence type="predicted"/>
<feature type="compositionally biased region" description="Acidic residues" evidence="1">
    <location>
        <begin position="44"/>
        <end position="55"/>
    </location>
</feature>
<feature type="domain" description="PiggyBac transposable element-derived protein" evidence="2">
    <location>
        <begin position="127"/>
        <end position="222"/>
    </location>
</feature>
<evidence type="ECO:0000256" key="1">
    <source>
        <dbReference type="SAM" id="MobiDB-lite"/>
    </source>
</evidence>
<feature type="region of interest" description="Disordered" evidence="1">
    <location>
        <begin position="31"/>
        <end position="99"/>
    </location>
</feature>
<evidence type="ECO:0000313" key="4">
    <source>
        <dbReference type="Proteomes" id="UP001059041"/>
    </source>
</evidence>
<keyword evidence="4" id="KW-1185">Reference proteome</keyword>
<feature type="domain" description="PiggyBac transposable element-derived protein" evidence="2">
    <location>
        <begin position="244"/>
        <end position="443"/>
    </location>
</feature>
<name>A0A9W7W8B9_TRIRA</name>
<dbReference type="EMBL" id="JAFHDT010000025">
    <property type="protein sequence ID" value="KAI7790921.1"/>
    <property type="molecule type" value="Genomic_DNA"/>
</dbReference>
<evidence type="ECO:0000259" key="2">
    <source>
        <dbReference type="Pfam" id="PF13843"/>
    </source>
</evidence>
<dbReference type="Pfam" id="PF13843">
    <property type="entry name" value="DDE_Tnp_1_7"/>
    <property type="match status" value="2"/>
</dbReference>
<dbReference type="PANTHER" id="PTHR47272">
    <property type="entry name" value="DDE_TNP_1_7 DOMAIN-CONTAINING PROTEIN"/>
    <property type="match status" value="1"/>
</dbReference>
<protein>
    <submittedName>
        <fullName evidence="3">PiggyBac transposable element-derived protein 3-like</fullName>
    </submittedName>
</protein>